<sequence length="337" mass="37400">MVRKLRAGTVWVNDYGTLDPSLPFGGFKGVGPWQGTGCGVDGALHRDQVRVDAPRHGLTGSRSRRRAVSRTPAEEDTIVGHEFVGVVESVGEGVRRVEPGMRCLASMFTACGRCPSCVAGNHLGCDRYALFGYGDLFRRPGRGQAEYVRVPIADMTLFPVPDNLTDEQVLFVGDVLATAYTGCVEGRIQHGRSSWWWVRVRSANLLRSAPGCSLPRRCSRWTWWPTVSRKWPRSGRMQRSEMVGRLDGKVAIVTGAARGQGDAEARLFAAEGARLVLGDVRKDQFARARGRVGARRQRRRRPGLRRNRRTGWASAVQIAELRFGRLDVLVNNARDME</sequence>
<keyword evidence="2" id="KW-0479">Metal-binding</keyword>
<feature type="region of interest" description="Disordered" evidence="5">
    <location>
        <begin position="288"/>
        <end position="308"/>
    </location>
</feature>
<name>A0ABY8XYS0_9PSEU</name>
<evidence type="ECO:0000256" key="4">
    <source>
        <dbReference type="ARBA" id="ARBA00023002"/>
    </source>
</evidence>
<dbReference type="InterPro" id="IPR011032">
    <property type="entry name" value="GroES-like_sf"/>
</dbReference>
<dbReference type="SUPFAM" id="SSF53720">
    <property type="entry name" value="ALDH-like"/>
    <property type="match status" value="1"/>
</dbReference>
<dbReference type="Gene3D" id="3.90.180.10">
    <property type="entry name" value="Medium-chain alcohol dehydrogenases, catalytic domain"/>
    <property type="match status" value="1"/>
</dbReference>
<comment type="cofactor">
    <cofactor evidence="1">
        <name>Zn(2+)</name>
        <dbReference type="ChEBI" id="CHEBI:29105"/>
    </cofactor>
</comment>
<keyword evidence="3" id="KW-0862">Zinc</keyword>
<dbReference type="Gene3D" id="3.40.605.10">
    <property type="entry name" value="Aldehyde Dehydrogenase, Chain A, domain 1"/>
    <property type="match status" value="1"/>
</dbReference>
<dbReference type="PANTHER" id="PTHR42813:SF2">
    <property type="entry name" value="DEHYDROGENASE, ZINC-CONTAINING, PUTATIVE (AFU_ORTHOLOGUE AFUA_2G02810)-RELATED"/>
    <property type="match status" value="1"/>
</dbReference>
<protein>
    <submittedName>
        <fullName evidence="7">SDR family NAD(P)-dependent oxidoreductase</fullName>
    </submittedName>
</protein>
<dbReference type="PRINTS" id="PR00081">
    <property type="entry name" value="GDHRDH"/>
</dbReference>
<evidence type="ECO:0000259" key="6">
    <source>
        <dbReference type="Pfam" id="PF08240"/>
    </source>
</evidence>
<dbReference type="InterPro" id="IPR013154">
    <property type="entry name" value="ADH-like_N"/>
</dbReference>
<evidence type="ECO:0000256" key="3">
    <source>
        <dbReference type="ARBA" id="ARBA00022833"/>
    </source>
</evidence>
<evidence type="ECO:0000256" key="1">
    <source>
        <dbReference type="ARBA" id="ARBA00001947"/>
    </source>
</evidence>
<gene>
    <name evidence="7" type="ORF">QP939_20820</name>
</gene>
<dbReference type="PROSITE" id="PS00059">
    <property type="entry name" value="ADH_ZINC"/>
    <property type="match status" value="1"/>
</dbReference>
<keyword evidence="8" id="KW-1185">Reference proteome</keyword>
<dbReference type="Pfam" id="PF00106">
    <property type="entry name" value="adh_short"/>
    <property type="match status" value="1"/>
</dbReference>
<dbReference type="Gene3D" id="3.40.50.720">
    <property type="entry name" value="NAD(P)-binding Rossmann-like Domain"/>
    <property type="match status" value="1"/>
</dbReference>
<evidence type="ECO:0000313" key="7">
    <source>
        <dbReference type="EMBL" id="WIV60874.1"/>
    </source>
</evidence>
<dbReference type="InterPro" id="IPR002347">
    <property type="entry name" value="SDR_fam"/>
</dbReference>
<feature type="domain" description="Alcohol dehydrogenase-like N-terminal" evidence="6">
    <location>
        <begin position="71"/>
        <end position="161"/>
    </location>
</feature>
<dbReference type="PANTHER" id="PTHR42813">
    <property type="entry name" value="ZINC-TYPE ALCOHOL DEHYDROGENASE-LIKE"/>
    <property type="match status" value="1"/>
</dbReference>
<dbReference type="Gene3D" id="3.40.309.10">
    <property type="entry name" value="Aldehyde Dehydrogenase, Chain A, domain 2"/>
    <property type="match status" value="1"/>
</dbReference>
<dbReference type="SUPFAM" id="SSF51735">
    <property type="entry name" value="NAD(P)-binding Rossmann-fold domains"/>
    <property type="match status" value="1"/>
</dbReference>
<dbReference type="InterPro" id="IPR002328">
    <property type="entry name" value="ADH_Zn_CS"/>
</dbReference>
<organism evidence="7 8">
    <name type="scientific">Amycolatopsis nalaikhensis</name>
    <dbReference type="NCBI Taxonomy" id="715472"/>
    <lineage>
        <taxon>Bacteria</taxon>
        <taxon>Bacillati</taxon>
        <taxon>Actinomycetota</taxon>
        <taxon>Actinomycetes</taxon>
        <taxon>Pseudonocardiales</taxon>
        <taxon>Pseudonocardiaceae</taxon>
        <taxon>Amycolatopsis</taxon>
    </lineage>
</organism>
<evidence type="ECO:0000313" key="8">
    <source>
        <dbReference type="Proteomes" id="UP001227101"/>
    </source>
</evidence>
<keyword evidence="4" id="KW-0560">Oxidoreductase</keyword>
<dbReference type="SUPFAM" id="SSF50129">
    <property type="entry name" value="GroES-like"/>
    <property type="match status" value="1"/>
</dbReference>
<dbReference type="EMBL" id="CP127173">
    <property type="protein sequence ID" value="WIV60874.1"/>
    <property type="molecule type" value="Genomic_DNA"/>
</dbReference>
<evidence type="ECO:0000256" key="2">
    <source>
        <dbReference type="ARBA" id="ARBA00022723"/>
    </source>
</evidence>
<dbReference type="Proteomes" id="UP001227101">
    <property type="component" value="Chromosome"/>
</dbReference>
<dbReference type="InterPro" id="IPR016163">
    <property type="entry name" value="Ald_DH_C"/>
</dbReference>
<dbReference type="InterPro" id="IPR016161">
    <property type="entry name" value="Ald_DH/histidinol_DH"/>
</dbReference>
<reference evidence="7 8" key="1">
    <citation type="submission" date="2023-06" db="EMBL/GenBank/DDBJ databases">
        <authorList>
            <person name="Oyuntsetseg B."/>
            <person name="Kim S.B."/>
        </authorList>
    </citation>
    <scope>NUCLEOTIDE SEQUENCE [LARGE SCALE GENOMIC DNA]</scope>
    <source>
        <strain evidence="7 8">2-2</strain>
    </source>
</reference>
<proteinExistence type="predicted"/>
<dbReference type="Pfam" id="PF08240">
    <property type="entry name" value="ADH_N"/>
    <property type="match status" value="1"/>
</dbReference>
<evidence type="ECO:0000256" key="5">
    <source>
        <dbReference type="SAM" id="MobiDB-lite"/>
    </source>
</evidence>
<accession>A0ABY8XYS0</accession>
<dbReference type="InterPro" id="IPR036291">
    <property type="entry name" value="NAD(P)-bd_dom_sf"/>
</dbReference>
<dbReference type="InterPro" id="IPR016162">
    <property type="entry name" value="Ald_DH_N"/>
</dbReference>